<comment type="caution">
    <text evidence="4">The sequence shown here is derived from an EMBL/GenBank/DDBJ whole genome shotgun (WGS) entry which is preliminary data.</text>
</comment>
<evidence type="ECO:0000313" key="4">
    <source>
        <dbReference type="EMBL" id="MDE8698124.1"/>
    </source>
</evidence>
<reference evidence="4" key="1">
    <citation type="submission" date="2023-03" db="EMBL/GenBank/DDBJ databases">
        <title>DFI Biobank Strains.</title>
        <authorList>
            <person name="Mostad J."/>
            <person name="Paddock L."/>
            <person name="Medina S."/>
            <person name="Waligurski E."/>
            <person name="Barat B."/>
            <person name="Smith R."/>
            <person name="Burgo V."/>
            <person name="Metcalfe C."/>
            <person name="Woodson C."/>
            <person name="Sundararajan A."/>
            <person name="Ramaswamy R."/>
            <person name="Lin H."/>
            <person name="Pamer E.G."/>
        </authorList>
    </citation>
    <scope>NUCLEOTIDE SEQUENCE</scope>
    <source>
        <strain evidence="4">DFI.9.5</strain>
    </source>
</reference>
<evidence type="ECO:0000256" key="1">
    <source>
        <dbReference type="ARBA" id="ARBA00005336"/>
    </source>
</evidence>
<proteinExistence type="inferred from homology"/>
<dbReference type="InterPro" id="IPR013783">
    <property type="entry name" value="Ig-like_fold"/>
</dbReference>
<dbReference type="FunFam" id="2.60.40.10:FF:000495">
    <property type="entry name" value="Periplasmic beta-glucosidase"/>
    <property type="match status" value="1"/>
</dbReference>
<keyword evidence="2" id="KW-0378">Hydrolase</keyword>
<dbReference type="Gene3D" id="2.60.40.10">
    <property type="entry name" value="Immunoglobulins"/>
    <property type="match status" value="1"/>
</dbReference>
<dbReference type="PANTHER" id="PTHR42715">
    <property type="entry name" value="BETA-GLUCOSIDASE"/>
    <property type="match status" value="1"/>
</dbReference>
<evidence type="ECO:0000259" key="3">
    <source>
        <dbReference type="SMART" id="SM01217"/>
    </source>
</evidence>
<dbReference type="GO" id="GO:0008422">
    <property type="term" value="F:beta-glucosidase activity"/>
    <property type="evidence" value="ECO:0007669"/>
    <property type="project" value="UniProtKB-ARBA"/>
</dbReference>
<sequence>PITNSGNREGAEVVQLYIMDMESSLPRPLKELKGFKKVNLAPGETVKVNFTIGKEALSFYTPERHEWVVEPCKFQILVGTASDDIRSSATFSVER</sequence>
<dbReference type="AlphaFoldDB" id="A0AAW6MDG7"/>
<dbReference type="Proteomes" id="UP001221924">
    <property type="component" value="Unassembled WGS sequence"/>
</dbReference>
<dbReference type="InterPro" id="IPR026891">
    <property type="entry name" value="Fn3-like"/>
</dbReference>
<name>A0AAW6MDG7_9BACE</name>
<gene>
    <name evidence="4" type="ORF">PZH42_29505</name>
</gene>
<accession>A0AAW6MDG7</accession>
<dbReference type="RefSeq" id="WP_275203092.1">
    <property type="nucleotide sequence ID" value="NZ_JARFID010000744.1"/>
</dbReference>
<evidence type="ECO:0000313" key="5">
    <source>
        <dbReference type="Proteomes" id="UP001221924"/>
    </source>
</evidence>
<comment type="similarity">
    <text evidence="1">Belongs to the glycosyl hydrolase 3 family.</text>
</comment>
<protein>
    <submittedName>
        <fullName evidence="4">Fibronectin type III-like domain-contianing protein</fullName>
    </submittedName>
</protein>
<dbReference type="SMART" id="SM01217">
    <property type="entry name" value="Fn3_like"/>
    <property type="match status" value="1"/>
</dbReference>
<feature type="non-terminal residue" evidence="4">
    <location>
        <position position="1"/>
    </location>
</feature>
<evidence type="ECO:0000256" key="2">
    <source>
        <dbReference type="ARBA" id="ARBA00022801"/>
    </source>
</evidence>
<dbReference type="InterPro" id="IPR050288">
    <property type="entry name" value="Cellulose_deg_GH3"/>
</dbReference>
<dbReference type="EMBL" id="JARFID010000744">
    <property type="protein sequence ID" value="MDE8698124.1"/>
    <property type="molecule type" value="Genomic_DNA"/>
</dbReference>
<organism evidence="4 5">
    <name type="scientific">Bacteroides cellulosilyticus</name>
    <dbReference type="NCBI Taxonomy" id="246787"/>
    <lineage>
        <taxon>Bacteria</taxon>
        <taxon>Pseudomonadati</taxon>
        <taxon>Bacteroidota</taxon>
        <taxon>Bacteroidia</taxon>
        <taxon>Bacteroidales</taxon>
        <taxon>Bacteroidaceae</taxon>
        <taxon>Bacteroides</taxon>
    </lineage>
</organism>
<feature type="domain" description="Fibronectin type III-like" evidence="3">
    <location>
        <begin position="12"/>
        <end position="82"/>
    </location>
</feature>
<dbReference type="Pfam" id="PF14310">
    <property type="entry name" value="Fn3-like"/>
    <property type="match status" value="1"/>
</dbReference>
<dbReference type="PANTHER" id="PTHR42715:SF10">
    <property type="entry name" value="BETA-GLUCOSIDASE"/>
    <property type="match status" value="1"/>
</dbReference>